<feature type="transmembrane region" description="Helical" evidence="1">
    <location>
        <begin position="28"/>
        <end position="46"/>
    </location>
</feature>
<keyword evidence="4" id="KW-1185">Reference proteome</keyword>
<dbReference type="Proteomes" id="UP000737018">
    <property type="component" value="Unassembled WGS sequence"/>
</dbReference>
<gene>
    <name evidence="3" type="ORF">CMV_001983</name>
</gene>
<reference evidence="3" key="1">
    <citation type="submission" date="2020-03" db="EMBL/GenBank/DDBJ databases">
        <title>Castanea mollissima Vanexum genome sequencing.</title>
        <authorList>
            <person name="Staton M."/>
        </authorList>
    </citation>
    <scope>NUCLEOTIDE SEQUENCE</scope>
    <source>
        <tissue evidence="3">Leaf</tissue>
    </source>
</reference>
<dbReference type="AlphaFoldDB" id="A0A8J4VXH3"/>
<evidence type="ECO:0000313" key="3">
    <source>
        <dbReference type="EMBL" id="KAF3974710.1"/>
    </source>
</evidence>
<sequence>MTMTNSAEGLNEEQPLTSENNNHVVRRVVKVTLLFMGIAVLALVIHNNANPFASFLPTSYDFSTSFSAESSSSEVGDLMLDKVLKNASMKDRTVILTTLNDAWAEPNSVLDLFLHSFRIGNQTKWLLNHLVIICLDDKAYARCLASHPHCYDLRSRGDNFTNEAFFMTPNYLKMMWTRIDLLASILQMGYNFVFTDADVMWFRDPFPRFYSNADFQIACDRYLGNPDDVNNLPNGGFTYVISNNRTIPFYKFWYKSREDYEGKHDQDVLNEIKSHPFIKKIGIRMKFLDTAYFGGFCEPSKDLNLVCTMHANCCVGQPNKVHDLKILLEDWTKFTSLPPNTNESPPSSWTVPDYCRTSFGHHK</sequence>
<keyword evidence="1" id="KW-1133">Transmembrane helix</keyword>
<protein>
    <recommendedName>
        <fullName evidence="2">Nucleotide-diphospho-sugar transferase domain-containing protein</fullName>
    </recommendedName>
</protein>
<dbReference type="OrthoDB" id="540503at2759"/>
<dbReference type="Pfam" id="PF03407">
    <property type="entry name" value="Nucleotid_trans"/>
    <property type="match status" value="1"/>
</dbReference>
<name>A0A8J4VXH3_9ROSI</name>
<keyword evidence="1" id="KW-0472">Membrane</keyword>
<proteinExistence type="predicted"/>
<evidence type="ECO:0000256" key="1">
    <source>
        <dbReference type="SAM" id="Phobius"/>
    </source>
</evidence>
<dbReference type="PANTHER" id="PTHR46038">
    <property type="entry name" value="EXPRESSED PROTEIN-RELATED"/>
    <property type="match status" value="1"/>
</dbReference>
<evidence type="ECO:0000313" key="4">
    <source>
        <dbReference type="Proteomes" id="UP000737018"/>
    </source>
</evidence>
<comment type="caution">
    <text evidence="3">The sequence shown here is derived from an EMBL/GenBank/DDBJ whole genome shotgun (WGS) entry which is preliminary data.</text>
</comment>
<feature type="domain" description="Nucleotide-diphospho-sugar transferase" evidence="2">
    <location>
        <begin position="126"/>
        <end position="324"/>
    </location>
</feature>
<organism evidence="3 4">
    <name type="scientific">Castanea mollissima</name>
    <name type="common">Chinese chestnut</name>
    <dbReference type="NCBI Taxonomy" id="60419"/>
    <lineage>
        <taxon>Eukaryota</taxon>
        <taxon>Viridiplantae</taxon>
        <taxon>Streptophyta</taxon>
        <taxon>Embryophyta</taxon>
        <taxon>Tracheophyta</taxon>
        <taxon>Spermatophyta</taxon>
        <taxon>Magnoliopsida</taxon>
        <taxon>eudicotyledons</taxon>
        <taxon>Gunneridae</taxon>
        <taxon>Pentapetalae</taxon>
        <taxon>rosids</taxon>
        <taxon>fabids</taxon>
        <taxon>Fagales</taxon>
        <taxon>Fagaceae</taxon>
        <taxon>Castanea</taxon>
    </lineage>
</organism>
<dbReference type="InterPro" id="IPR005069">
    <property type="entry name" value="Nucl-diP-sugar_transferase"/>
</dbReference>
<keyword evidence="1" id="KW-0812">Transmembrane</keyword>
<dbReference type="InterPro" id="IPR044821">
    <property type="entry name" value="At1g28695/At4g15970-like"/>
</dbReference>
<evidence type="ECO:0000259" key="2">
    <source>
        <dbReference type="Pfam" id="PF03407"/>
    </source>
</evidence>
<accession>A0A8J4VXH3</accession>
<dbReference type="EMBL" id="JRKL02000134">
    <property type="protein sequence ID" value="KAF3974710.1"/>
    <property type="molecule type" value="Genomic_DNA"/>
</dbReference>
<dbReference type="PANTHER" id="PTHR46038:SF13">
    <property type="entry name" value="GLYCOSYLTRANSFERASE"/>
    <property type="match status" value="1"/>
</dbReference>